<dbReference type="RefSeq" id="WP_307487310.1">
    <property type="nucleotide sequence ID" value="NZ_JAUSUF010000010.1"/>
</dbReference>
<dbReference type="EMBL" id="JAUSUF010000010">
    <property type="protein sequence ID" value="MDQ0150581.1"/>
    <property type="molecule type" value="Genomic_DNA"/>
</dbReference>
<name>A0ABT9UWB4_9FIRM</name>
<dbReference type="Proteomes" id="UP001228504">
    <property type="component" value="Unassembled WGS sequence"/>
</dbReference>
<protein>
    <submittedName>
        <fullName evidence="1">Uncharacterized protein</fullName>
    </submittedName>
</protein>
<sequence>MKLRKDDPIYYKKKMNELIKQAKENNVDVVFEKGFLKFIAYADMTKFGIDVEEVICQTSINLKEI</sequence>
<comment type="caution">
    <text evidence="1">The sequence shown here is derived from an EMBL/GenBank/DDBJ whole genome shotgun (WGS) entry which is preliminary data.</text>
</comment>
<organism evidence="1 2">
    <name type="scientific">Eubacterium multiforme</name>
    <dbReference type="NCBI Taxonomy" id="83339"/>
    <lineage>
        <taxon>Bacteria</taxon>
        <taxon>Bacillati</taxon>
        <taxon>Bacillota</taxon>
        <taxon>Clostridia</taxon>
        <taxon>Eubacteriales</taxon>
        <taxon>Eubacteriaceae</taxon>
        <taxon>Eubacterium</taxon>
    </lineage>
</organism>
<keyword evidence="2" id="KW-1185">Reference proteome</keyword>
<accession>A0ABT9UWB4</accession>
<proteinExistence type="predicted"/>
<evidence type="ECO:0000313" key="2">
    <source>
        <dbReference type="Proteomes" id="UP001228504"/>
    </source>
</evidence>
<gene>
    <name evidence="1" type="ORF">J2S18_002529</name>
</gene>
<reference evidence="1 2" key="1">
    <citation type="submission" date="2023-07" db="EMBL/GenBank/DDBJ databases">
        <title>Genomic Encyclopedia of Type Strains, Phase IV (KMG-IV): sequencing the most valuable type-strain genomes for metagenomic binning, comparative biology and taxonomic classification.</title>
        <authorList>
            <person name="Goeker M."/>
        </authorList>
    </citation>
    <scope>NUCLEOTIDE SEQUENCE [LARGE SCALE GENOMIC DNA]</scope>
    <source>
        <strain evidence="1 2">DSM 20694</strain>
    </source>
</reference>
<evidence type="ECO:0000313" key="1">
    <source>
        <dbReference type="EMBL" id="MDQ0150581.1"/>
    </source>
</evidence>